<evidence type="ECO:0000313" key="11">
    <source>
        <dbReference type="Proteomes" id="UP000526501"/>
    </source>
</evidence>
<reference evidence="10 11" key="1">
    <citation type="submission" date="2020-07" db="EMBL/GenBank/DDBJ databases">
        <authorList>
            <person name="Feng X."/>
        </authorList>
    </citation>
    <scope>NUCLEOTIDE SEQUENCE [LARGE SCALE GENOMIC DNA]</scope>
    <source>
        <strain evidence="10 11">JCM23202</strain>
    </source>
</reference>
<sequence length="211" mass="24448">MDTQFQLSLESESSKPVLPISILPADGEALYHGCIFSNDVSEKWLSYLLNEIPWKRDVVVMYGKTIETSRKVAWFGDRAFDYRYSGRVRTALVWTDRLRELKRIVEENTGESFNSCLLNLYADGDQGMSWHSDDEKELEESSAIASLSFGAERRFDFRRKSDKLKVSVQLGHGSLLVMKGETQKYWQHQIPKTKKVHSARVNLTFRKMREV</sequence>
<evidence type="ECO:0000256" key="6">
    <source>
        <dbReference type="ARBA" id="ARBA00023002"/>
    </source>
</evidence>
<dbReference type="EMBL" id="JACHVC010000013">
    <property type="protein sequence ID" value="MBC2608095.1"/>
    <property type="molecule type" value="Genomic_DNA"/>
</dbReference>
<dbReference type="PANTHER" id="PTHR31212">
    <property type="entry name" value="ALPHA-KETOGLUTARATE-DEPENDENT DIOXYGENASE ALKB HOMOLOG 3"/>
    <property type="match status" value="1"/>
</dbReference>
<dbReference type="InterPro" id="IPR005123">
    <property type="entry name" value="Oxoglu/Fe-dep_dioxygenase_dom"/>
</dbReference>
<comment type="cofactor">
    <cofactor evidence="1">
        <name>Fe(2+)</name>
        <dbReference type="ChEBI" id="CHEBI:29033"/>
    </cofactor>
</comment>
<dbReference type="GO" id="GO:0016787">
    <property type="term" value="F:hydrolase activity"/>
    <property type="evidence" value="ECO:0007669"/>
    <property type="project" value="UniProtKB-ARBA"/>
</dbReference>
<dbReference type="InterPro" id="IPR027450">
    <property type="entry name" value="AlkB-like"/>
</dbReference>
<dbReference type="PANTHER" id="PTHR31212:SF4">
    <property type="entry name" value="ALPHA-KETOGLUTARATE-DEPENDENT DIOXYGENASE ALKB HOMOLOG 3"/>
    <property type="match status" value="1"/>
</dbReference>
<dbReference type="InterPro" id="IPR032854">
    <property type="entry name" value="ALKBH3"/>
</dbReference>
<dbReference type="SUPFAM" id="SSF51197">
    <property type="entry name" value="Clavaminate synthase-like"/>
    <property type="match status" value="1"/>
</dbReference>
<comment type="caution">
    <text evidence="10">The sequence shown here is derived from an EMBL/GenBank/DDBJ whole genome shotgun (WGS) entry which is preliminary data.</text>
</comment>
<dbReference type="GO" id="GO:0140097">
    <property type="term" value="F:catalytic activity, acting on DNA"/>
    <property type="evidence" value="ECO:0007669"/>
    <property type="project" value="UniProtKB-ARBA"/>
</dbReference>
<keyword evidence="7" id="KW-0408">Iron</keyword>
<evidence type="ECO:0000256" key="5">
    <source>
        <dbReference type="ARBA" id="ARBA00022964"/>
    </source>
</evidence>
<keyword evidence="5 10" id="KW-0223">Dioxygenase</keyword>
<dbReference type="GO" id="GO:0051213">
    <property type="term" value="F:dioxygenase activity"/>
    <property type="evidence" value="ECO:0007669"/>
    <property type="project" value="UniProtKB-KW"/>
</dbReference>
<dbReference type="InterPro" id="IPR037151">
    <property type="entry name" value="AlkB-like_sf"/>
</dbReference>
<dbReference type="GO" id="GO:0046872">
    <property type="term" value="F:metal ion binding"/>
    <property type="evidence" value="ECO:0007669"/>
    <property type="project" value="UniProtKB-KW"/>
</dbReference>
<evidence type="ECO:0000256" key="4">
    <source>
        <dbReference type="ARBA" id="ARBA00022842"/>
    </source>
</evidence>
<keyword evidence="4" id="KW-0460">Magnesium</keyword>
<keyword evidence="2" id="KW-0479">Metal-binding</keyword>
<dbReference type="RefSeq" id="WP_185661949.1">
    <property type="nucleotide sequence ID" value="NZ_CAWPOO010000013.1"/>
</dbReference>
<keyword evidence="11" id="KW-1185">Reference proteome</keyword>
<accession>A0A7X1B9C7</accession>
<gene>
    <name evidence="10" type="ORF">H5P27_18720</name>
</gene>
<dbReference type="Pfam" id="PF13532">
    <property type="entry name" value="2OG-FeII_Oxy_2"/>
    <property type="match status" value="1"/>
</dbReference>
<dbReference type="GO" id="GO:0016705">
    <property type="term" value="F:oxidoreductase activity, acting on paired donors, with incorporation or reduction of molecular oxygen"/>
    <property type="evidence" value="ECO:0007669"/>
    <property type="project" value="UniProtKB-ARBA"/>
</dbReference>
<dbReference type="PROSITE" id="PS51471">
    <property type="entry name" value="FE2OG_OXY"/>
    <property type="match status" value="1"/>
</dbReference>
<protein>
    <submittedName>
        <fullName evidence="10">Alpha-ketoglutarate-dependent dioxygenase AlkB</fullName>
    </submittedName>
</protein>
<evidence type="ECO:0000256" key="2">
    <source>
        <dbReference type="ARBA" id="ARBA00022723"/>
    </source>
</evidence>
<dbReference type="GO" id="GO:0006307">
    <property type="term" value="P:DNA alkylation repair"/>
    <property type="evidence" value="ECO:0007669"/>
    <property type="project" value="InterPro"/>
</dbReference>
<dbReference type="FunFam" id="2.60.120.590:FF:000004">
    <property type="entry name" value="DNA oxidative demethylase ALKBH2"/>
    <property type="match status" value="1"/>
</dbReference>
<evidence type="ECO:0000313" key="10">
    <source>
        <dbReference type="EMBL" id="MBC2608095.1"/>
    </source>
</evidence>
<evidence type="ECO:0000256" key="8">
    <source>
        <dbReference type="ARBA" id="ARBA00023204"/>
    </source>
</evidence>
<evidence type="ECO:0000256" key="3">
    <source>
        <dbReference type="ARBA" id="ARBA00022763"/>
    </source>
</evidence>
<keyword evidence="3" id="KW-0227">DNA damage</keyword>
<dbReference type="GO" id="GO:0032451">
    <property type="term" value="F:demethylase activity"/>
    <property type="evidence" value="ECO:0007669"/>
    <property type="project" value="UniProtKB-ARBA"/>
</dbReference>
<evidence type="ECO:0000259" key="9">
    <source>
        <dbReference type="PROSITE" id="PS51471"/>
    </source>
</evidence>
<proteinExistence type="predicted"/>
<organism evidence="10 11">
    <name type="scientific">Pelagicoccus albus</name>
    <dbReference type="NCBI Taxonomy" id="415222"/>
    <lineage>
        <taxon>Bacteria</taxon>
        <taxon>Pseudomonadati</taxon>
        <taxon>Verrucomicrobiota</taxon>
        <taxon>Opitutia</taxon>
        <taxon>Puniceicoccales</taxon>
        <taxon>Pelagicoccaceae</taxon>
        <taxon>Pelagicoccus</taxon>
    </lineage>
</organism>
<keyword evidence="6" id="KW-0560">Oxidoreductase</keyword>
<name>A0A7X1B9C7_9BACT</name>
<evidence type="ECO:0000256" key="7">
    <source>
        <dbReference type="ARBA" id="ARBA00023004"/>
    </source>
</evidence>
<dbReference type="Gene3D" id="2.60.120.590">
    <property type="entry name" value="Alpha-ketoglutarate-dependent dioxygenase AlkB-like"/>
    <property type="match status" value="1"/>
</dbReference>
<evidence type="ECO:0000256" key="1">
    <source>
        <dbReference type="ARBA" id="ARBA00001954"/>
    </source>
</evidence>
<dbReference type="Proteomes" id="UP000526501">
    <property type="component" value="Unassembled WGS sequence"/>
</dbReference>
<dbReference type="AlphaFoldDB" id="A0A7X1B9C7"/>
<feature type="domain" description="Fe2OG dioxygenase" evidence="9">
    <location>
        <begin position="112"/>
        <end position="209"/>
    </location>
</feature>
<keyword evidence="8" id="KW-0234">DNA repair</keyword>